<keyword evidence="1" id="KW-0812">Transmembrane</keyword>
<name>A0ABP8N967_9BACT</name>
<organism evidence="2 3">
    <name type="scientific">Novipirellula rosea</name>
    <dbReference type="NCBI Taxonomy" id="1031540"/>
    <lineage>
        <taxon>Bacteria</taxon>
        <taxon>Pseudomonadati</taxon>
        <taxon>Planctomycetota</taxon>
        <taxon>Planctomycetia</taxon>
        <taxon>Pirellulales</taxon>
        <taxon>Pirellulaceae</taxon>
        <taxon>Novipirellula</taxon>
    </lineage>
</organism>
<keyword evidence="1" id="KW-1133">Transmembrane helix</keyword>
<accession>A0ABP8N967</accession>
<keyword evidence="3" id="KW-1185">Reference proteome</keyword>
<evidence type="ECO:0000313" key="3">
    <source>
        <dbReference type="Proteomes" id="UP001500840"/>
    </source>
</evidence>
<evidence type="ECO:0000256" key="1">
    <source>
        <dbReference type="SAM" id="Phobius"/>
    </source>
</evidence>
<feature type="transmembrane region" description="Helical" evidence="1">
    <location>
        <begin position="45"/>
        <end position="62"/>
    </location>
</feature>
<reference evidence="3" key="1">
    <citation type="journal article" date="2019" name="Int. J. Syst. Evol. Microbiol.">
        <title>The Global Catalogue of Microorganisms (GCM) 10K type strain sequencing project: providing services to taxonomists for standard genome sequencing and annotation.</title>
        <authorList>
            <consortium name="The Broad Institute Genomics Platform"/>
            <consortium name="The Broad Institute Genome Sequencing Center for Infectious Disease"/>
            <person name="Wu L."/>
            <person name="Ma J."/>
        </authorList>
    </citation>
    <scope>NUCLEOTIDE SEQUENCE [LARGE SCALE GENOMIC DNA]</scope>
    <source>
        <strain evidence="3">JCM 17759</strain>
    </source>
</reference>
<evidence type="ECO:0000313" key="2">
    <source>
        <dbReference type="EMBL" id="GAA4462100.1"/>
    </source>
</evidence>
<comment type="caution">
    <text evidence="2">The sequence shown here is derived from an EMBL/GenBank/DDBJ whole genome shotgun (WGS) entry which is preliminary data.</text>
</comment>
<sequence>MIENENKSWTTVIGEAFVATLFFVVAAGIAGFLQESLSPDTSSLYSLWFIIGMVPFLVFARARGVFVFDRWDAIAFATVLVIAAVATALSNLIQIFDGIDVIAFPLAILFPRPFVRRVRCLLPESSTNQSPEGG</sequence>
<gene>
    <name evidence="2" type="ORF">GCM10023156_45570</name>
</gene>
<dbReference type="RefSeq" id="WP_345325785.1">
    <property type="nucleotide sequence ID" value="NZ_BAABGA010000058.1"/>
</dbReference>
<dbReference type="EMBL" id="BAABGA010000058">
    <property type="protein sequence ID" value="GAA4462100.1"/>
    <property type="molecule type" value="Genomic_DNA"/>
</dbReference>
<keyword evidence="1" id="KW-0472">Membrane</keyword>
<protein>
    <submittedName>
        <fullName evidence="2">Uncharacterized protein</fullName>
    </submittedName>
</protein>
<feature type="transmembrane region" description="Helical" evidence="1">
    <location>
        <begin position="74"/>
        <end position="93"/>
    </location>
</feature>
<dbReference type="Proteomes" id="UP001500840">
    <property type="component" value="Unassembled WGS sequence"/>
</dbReference>
<feature type="transmembrane region" description="Helical" evidence="1">
    <location>
        <begin position="12"/>
        <end position="33"/>
    </location>
</feature>
<proteinExistence type="predicted"/>